<accession>A0A1G7A3D2</accession>
<dbReference type="AlphaFoldDB" id="A0A1G7A3D2"/>
<dbReference type="RefSeq" id="WP_091038663.1">
    <property type="nucleotide sequence ID" value="NZ_FNAD01000012.1"/>
</dbReference>
<evidence type="ECO:0000256" key="1">
    <source>
        <dbReference type="SAM" id="MobiDB-lite"/>
    </source>
</evidence>
<feature type="compositionally biased region" description="Pro residues" evidence="1">
    <location>
        <begin position="86"/>
        <end position="105"/>
    </location>
</feature>
<keyword evidence="2" id="KW-0812">Transmembrane</keyword>
<dbReference type="Proteomes" id="UP000198949">
    <property type="component" value="Unassembled WGS sequence"/>
</dbReference>
<feature type="compositionally biased region" description="Acidic residues" evidence="1">
    <location>
        <begin position="112"/>
        <end position="121"/>
    </location>
</feature>
<keyword evidence="2" id="KW-1133">Transmembrane helix</keyword>
<dbReference type="STRING" id="58114.SAMN05216270_11286"/>
<dbReference type="Gene3D" id="3.40.50.2300">
    <property type="match status" value="1"/>
</dbReference>
<feature type="compositionally biased region" description="Low complexity" evidence="1">
    <location>
        <begin position="163"/>
        <end position="175"/>
    </location>
</feature>
<protein>
    <submittedName>
        <fullName evidence="3">Response regulator receiver domain-containing protein</fullName>
    </submittedName>
</protein>
<name>A0A1G7A3D2_9ACTN</name>
<evidence type="ECO:0000313" key="4">
    <source>
        <dbReference type="Proteomes" id="UP000198949"/>
    </source>
</evidence>
<gene>
    <name evidence="3" type="ORF">SAMN05216270_11286</name>
</gene>
<feature type="region of interest" description="Disordered" evidence="1">
    <location>
        <begin position="82"/>
        <end position="175"/>
    </location>
</feature>
<evidence type="ECO:0000256" key="2">
    <source>
        <dbReference type="SAM" id="Phobius"/>
    </source>
</evidence>
<dbReference type="EMBL" id="FNAD01000012">
    <property type="protein sequence ID" value="SDE08555.1"/>
    <property type="molecule type" value="Genomic_DNA"/>
</dbReference>
<feature type="transmembrane region" description="Helical" evidence="2">
    <location>
        <begin position="12"/>
        <end position="33"/>
    </location>
</feature>
<dbReference type="OrthoDB" id="88903at2"/>
<dbReference type="CDD" id="cd00156">
    <property type="entry name" value="REC"/>
    <property type="match status" value="1"/>
</dbReference>
<proteinExistence type="predicted"/>
<evidence type="ECO:0000313" key="3">
    <source>
        <dbReference type="EMBL" id="SDE08555.1"/>
    </source>
</evidence>
<keyword evidence="2" id="KW-0472">Membrane</keyword>
<dbReference type="SUPFAM" id="SSF52172">
    <property type="entry name" value="CheY-like"/>
    <property type="match status" value="1"/>
</dbReference>
<keyword evidence="4" id="KW-1185">Reference proteome</keyword>
<sequence>MSEAVWIELIKVLPAFLWIGFGFIALAVAKRIFTQQAPRMSKIETPWVTVELAQQAIEQAAVRGPAQQQIAVPEPDWSSLFNVPAQPVPAEPPYAGPVPAGPASPPYTETADAAEEDEEPFPTEPPADPAAKPLATPPADGPADNANAGKKHDDNPPVPMTEPQPTQQVPPVYPVSGAASGGSYYGQPVPGSRSRYAAAAPLPPYAMPSAYQRQPPSADQRGLRAATRLALSADLLQGGAILWADDHPEWNEPLIRLFRTAGITVDAVVSTARAMLALKDRSYDLVITDLRRINEANGSSAGIHLLDQMIAVGVPTPAVLYSSHPNAELHPRVVITTNSPEKLVDTVVDIVGTRRSQQAHTGQTWLDRLKGN</sequence>
<dbReference type="InterPro" id="IPR011006">
    <property type="entry name" value="CheY-like_superfamily"/>
</dbReference>
<reference evidence="4" key="1">
    <citation type="submission" date="2016-10" db="EMBL/GenBank/DDBJ databases">
        <authorList>
            <person name="Varghese N."/>
            <person name="Submissions S."/>
        </authorList>
    </citation>
    <scope>NUCLEOTIDE SEQUENCE [LARGE SCALE GENOMIC DNA]</scope>
    <source>
        <strain evidence="4">CGMCC 4.3516</strain>
    </source>
</reference>
<organism evidence="3 4">
    <name type="scientific">Glycomyces harbinensis</name>
    <dbReference type="NCBI Taxonomy" id="58114"/>
    <lineage>
        <taxon>Bacteria</taxon>
        <taxon>Bacillati</taxon>
        <taxon>Actinomycetota</taxon>
        <taxon>Actinomycetes</taxon>
        <taxon>Glycomycetales</taxon>
        <taxon>Glycomycetaceae</taxon>
        <taxon>Glycomyces</taxon>
    </lineage>
</organism>